<sequence>MSDSPDASGQDSGNGHGIAIAIVIVVIIIIVAVASYVCSRVFCPVQDYPGDPGQGNNRLQVAEEGRIKRAASRQKGNRDTSPSCCPICLVDCRKDDELQSLPDCNHRFHKECIDRWLRLHPTCPICRKSPLSIPGSTPLALAVAAPLRAAGIAR</sequence>
<evidence type="ECO:0000313" key="2">
    <source>
        <dbReference type="Proteomes" id="UP001057402"/>
    </source>
</evidence>
<dbReference type="Proteomes" id="UP001057402">
    <property type="component" value="Chromosome 7"/>
</dbReference>
<keyword evidence="2" id="KW-1185">Reference proteome</keyword>
<comment type="caution">
    <text evidence="1">The sequence shown here is derived from an EMBL/GenBank/DDBJ whole genome shotgun (WGS) entry which is preliminary data.</text>
</comment>
<proteinExistence type="predicted"/>
<dbReference type="EMBL" id="CM042886">
    <property type="protein sequence ID" value="KAI4339296.1"/>
    <property type="molecule type" value="Genomic_DNA"/>
</dbReference>
<accession>A0ACB9NTE7</accession>
<protein>
    <submittedName>
        <fullName evidence="1">Uncharacterized protein</fullName>
    </submittedName>
</protein>
<reference evidence="2" key="1">
    <citation type="journal article" date="2023" name="Front. Plant Sci.">
        <title>Chromosomal-level genome assembly of Melastoma candidum provides insights into trichome evolution.</title>
        <authorList>
            <person name="Zhong Y."/>
            <person name="Wu W."/>
            <person name="Sun C."/>
            <person name="Zou P."/>
            <person name="Liu Y."/>
            <person name="Dai S."/>
            <person name="Zhou R."/>
        </authorList>
    </citation>
    <scope>NUCLEOTIDE SEQUENCE [LARGE SCALE GENOMIC DNA]</scope>
</reference>
<evidence type="ECO:0000313" key="1">
    <source>
        <dbReference type="EMBL" id="KAI4339296.1"/>
    </source>
</evidence>
<gene>
    <name evidence="1" type="ORF">MLD38_024256</name>
</gene>
<name>A0ACB9NTE7_9MYRT</name>
<organism evidence="1 2">
    <name type="scientific">Melastoma candidum</name>
    <dbReference type="NCBI Taxonomy" id="119954"/>
    <lineage>
        <taxon>Eukaryota</taxon>
        <taxon>Viridiplantae</taxon>
        <taxon>Streptophyta</taxon>
        <taxon>Embryophyta</taxon>
        <taxon>Tracheophyta</taxon>
        <taxon>Spermatophyta</taxon>
        <taxon>Magnoliopsida</taxon>
        <taxon>eudicotyledons</taxon>
        <taxon>Gunneridae</taxon>
        <taxon>Pentapetalae</taxon>
        <taxon>rosids</taxon>
        <taxon>malvids</taxon>
        <taxon>Myrtales</taxon>
        <taxon>Melastomataceae</taxon>
        <taxon>Melastomatoideae</taxon>
        <taxon>Melastomateae</taxon>
        <taxon>Melastoma</taxon>
    </lineage>
</organism>